<comment type="caution">
    <text evidence="2">The sequence shown here is derived from an EMBL/GenBank/DDBJ whole genome shotgun (WGS) entry which is preliminary data.</text>
</comment>
<comment type="cofactor">
    <cofactor evidence="1">
        <name>Mg(2+)</name>
        <dbReference type="ChEBI" id="CHEBI:18420"/>
    </cofactor>
</comment>
<keyword evidence="1" id="KW-0479">Metal-binding</keyword>
<dbReference type="GO" id="GO:0008948">
    <property type="term" value="F:oxaloacetate decarboxylase activity"/>
    <property type="evidence" value="ECO:0007669"/>
    <property type="project" value="TreeGrafter"/>
</dbReference>
<evidence type="ECO:0008006" key="6">
    <source>
        <dbReference type="Google" id="ProtNLM"/>
    </source>
</evidence>
<gene>
    <name evidence="3" type="ORF">PBS001_LOCUS4883</name>
    <name evidence="2" type="ORF">PBS003_LOCUS6067</name>
</gene>
<dbReference type="GO" id="GO:0046872">
    <property type="term" value="F:metal ion binding"/>
    <property type="evidence" value="ECO:0007669"/>
    <property type="project" value="UniProtKB-KW"/>
</dbReference>
<evidence type="ECO:0000313" key="2">
    <source>
        <dbReference type="EMBL" id="CAH0479427.1"/>
    </source>
</evidence>
<accession>A0AAU9L582</accession>
<dbReference type="EMBL" id="CAKKTJ010000305">
    <property type="protein sequence ID" value="CAH0479427.1"/>
    <property type="molecule type" value="Genomic_DNA"/>
</dbReference>
<protein>
    <recommendedName>
        <fullName evidence="6">Dimethylmenaquinone methyltransferase</fullName>
    </recommendedName>
</protein>
<evidence type="ECO:0000313" key="4">
    <source>
        <dbReference type="Proteomes" id="UP001158986"/>
    </source>
</evidence>
<evidence type="ECO:0000256" key="1">
    <source>
        <dbReference type="PIRSR" id="PIRSR605493-1"/>
    </source>
</evidence>
<dbReference type="GO" id="GO:0047443">
    <property type="term" value="F:4-hydroxy-4-methyl-2-oxoglutarate aldolase activity"/>
    <property type="evidence" value="ECO:0007669"/>
    <property type="project" value="TreeGrafter"/>
</dbReference>
<name>A0AAU9L582_9STRA</name>
<keyword evidence="1" id="KW-0460">Magnesium</keyword>
<dbReference type="EMBL" id="CAKLCB010000262">
    <property type="protein sequence ID" value="CAH0518310.1"/>
    <property type="molecule type" value="Genomic_DNA"/>
</dbReference>
<dbReference type="InterPro" id="IPR005493">
    <property type="entry name" value="RraA/RraA-like"/>
</dbReference>
<dbReference type="Proteomes" id="UP001158986">
    <property type="component" value="Unassembled WGS sequence"/>
</dbReference>
<dbReference type="AlphaFoldDB" id="A0AAU9L582"/>
<keyword evidence="4" id="KW-1185">Reference proteome</keyword>
<dbReference type="Proteomes" id="UP001160483">
    <property type="component" value="Unassembled WGS sequence"/>
</dbReference>
<feature type="binding site" evidence="1">
    <location>
        <begin position="101"/>
        <end position="104"/>
    </location>
    <ligand>
        <name>substrate</name>
    </ligand>
</feature>
<evidence type="ECO:0000313" key="3">
    <source>
        <dbReference type="EMBL" id="CAH0518310.1"/>
    </source>
</evidence>
<sequence length="224" mass="23714">MSSLSEESVKLQELLSKLSVCAIADAMVELQIQGHLVDVNLVRGYDSPLTTDICGSAFTVHVVPITGPEVKKLPYHYVDKVGQGDVIVISAPSGITCGLFGGLLATASKARGAVGVVTDGCVRDVQELCALGFPTFSRGTSVHGQQKTTTAIDVNCPIVVGSRTVRNNDIIRGDVNGVLVIPLERAAEVAALAKTIEDQDNKIADELKHGSGLQESFKRCRSEQ</sequence>
<organism evidence="2 5">
    <name type="scientific">Peronospora belbahrii</name>
    <dbReference type="NCBI Taxonomy" id="622444"/>
    <lineage>
        <taxon>Eukaryota</taxon>
        <taxon>Sar</taxon>
        <taxon>Stramenopiles</taxon>
        <taxon>Oomycota</taxon>
        <taxon>Peronosporomycetes</taxon>
        <taxon>Peronosporales</taxon>
        <taxon>Peronosporaceae</taxon>
        <taxon>Peronospora</taxon>
    </lineage>
</organism>
<dbReference type="Pfam" id="PF03737">
    <property type="entry name" value="RraA-like"/>
    <property type="match status" value="1"/>
</dbReference>
<dbReference type="PANTHER" id="PTHR33254">
    <property type="entry name" value="4-HYDROXY-4-METHYL-2-OXOGLUTARATE ALDOLASE 3-RELATED"/>
    <property type="match status" value="1"/>
</dbReference>
<dbReference type="Gene3D" id="3.50.30.40">
    <property type="entry name" value="Ribonuclease E inhibitor RraA/RraA-like"/>
    <property type="match status" value="1"/>
</dbReference>
<dbReference type="PANTHER" id="PTHR33254:SF4">
    <property type="entry name" value="4-HYDROXY-4-METHYL-2-OXOGLUTARATE ALDOLASE 3-RELATED"/>
    <property type="match status" value="1"/>
</dbReference>
<feature type="binding site" evidence="1">
    <location>
        <position position="124"/>
    </location>
    <ligand>
        <name>Mg(2+)</name>
        <dbReference type="ChEBI" id="CHEBI:18420"/>
    </ligand>
</feature>
<proteinExistence type="predicted"/>
<dbReference type="CDD" id="cd16841">
    <property type="entry name" value="RraA_family"/>
    <property type="match status" value="1"/>
</dbReference>
<dbReference type="InterPro" id="IPR036704">
    <property type="entry name" value="RraA/RraA-like_sf"/>
</dbReference>
<evidence type="ECO:0000313" key="5">
    <source>
        <dbReference type="Proteomes" id="UP001160483"/>
    </source>
</evidence>
<dbReference type="SUPFAM" id="SSF89562">
    <property type="entry name" value="RraA-like"/>
    <property type="match status" value="1"/>
</dbReference>
<feature type="binding site" evidence="1">
    <location>
        <position position="123"/>
    </location>
    <ligand>
        <name>substrate</name>
    </ligand>
</feature>
<reference evidence="2 4" key="1">
    <citation type="submission" date="2021-11" db="EMBL/GenBank/DDBJ databases">
        <authorList>
            <person name="Islam A."/>
            <person name="Islam S."/>
            <person name="Flora M.S."/>
            <person name="Rahman M."/>
            <person name="Ziaur R.M."/>
            <person name="Epstein J.H."/>
            <person name="Hassan M."/>
            <person name="Klassen M."/>
            <person name="Woodard K."/>
            <person name="Webb A."/>
            <person name="Webby R.J."/>
            <person name="El Zowalaty M.E."/>
        </authorList>
    </citation>
    <scope>NUCLEOTIDE SEQUENCE</scope>
    <source>
        <strain evidence="3">Pbs1</strain>
        <strain evidence="2">Pbs3</strain>
    </source>
</reference>